<dbReference type="InterPro" id="IPR037523">
    <property type="entry name" value="VOC_core"/>
</dbReference>
<dbReference type="InterPro" id="IPR004360">
    <property type="entry name" value="Glyas_Fos-R_dOase_dom"/>
</dbReference>
<evidence type="ECO:0000259" key="1">
    <source>
        <dbReference type="PROSITE" id="PS51819"/>
    </source>
</evidence>
<dbReference type="SUPFAM" id="SSF54593">
    <property type="entry name" value="Glyoxalase/Bleomycin resistance protein/Dihydroxybiphenyl dioxygenase"/>
    <property type="match status" value="1"/>
</dbReference>
<dbReference type="Gene3D" id="3.10.180.10">
    <property type="entry name" value="2,3-Dihydroxybiphenyl 1,2-Dioxygenase, domain 1"/>
    <property type="match status" value="1"/>
</dbReference>
<evidence type="ECO:0000313" key="3">
    <source>
        <dbReference type="Proteomes" id="UP001242480"/>
    </source>
</evidence>
<gene>
    <name evidence="2" type="ORF">QO011_006787</name>
</gene>
<dbReference type="Pfam" id="PF00903">
    <property type="entry name" value="Glyoxalase"/>
    <property type="match status" value="1"/>
</dbReference>
<organism evidence="2 3">
    <name type="scientific">Labrys wisconsinensis</name>
    <dbReference type="NCBI Taxonomy" id="425677"/>
    <lineage>
        <taxon>Bacteria</taxon>
        <taxon>Pseudomonadati</taxon>
        <taxon>Pseudomonadota</taxon>
        <taxon>Alphaproteobacteria</taxon>
        <taxon>Hyphomicrobiales</taxon>
        <taxon>Xanthobacteraceae</taxon>
        <taxon>Labrys</taxon>
    </lineage>
</organism>
<dbReference type="RefSeq" id="WP_307282369.1">
    <property type="nucleotide sequence ID" value="NZ_JAUSVX010000018.1"/>
</dbReference>
<accession>A0ABU0JHI7</accession>
<dbReference type="PANTHER" id="PTHR35006:SF2">
    <property type="entry name" value="GLYOXALASE FAMILY PROTEIN (AFU_ORTHOLOGUE AFUA_5G14830)"/>
    <property type="match status" value="1"/>
</dbReference>
<comment type="caution">
    <text evidence="2">The sequence shown here is derived from an EMBL/GenBank/DDBJ whole genome shotgun (WGS) entry which is preliminary data.</text>
</comment>
<name>A0ABU0JHI7_9HYPH</name>
<sequence length="134" mass="14080">MLDHVSITVGNLARAERFYDAVFAALGVPKVGRDQRWAGYGLRADAGHPGRAYVSLVVADPPPAPDRRHWAFKAPSRAAVDAFHSAGLAHGGADDGAPAVRTAYHPHYYAAFLVDPDGNRVEAVCHAAAGTPAA</sequence>
<dbReference type="InterPro" id="IPR029068">
    <property type="entry name" value="Glyas_Bleomycin-R_OHBP_Dase"/>
</dbReference>
<proteinExistence type="predicted"/>
<evidence type="ECO:0000313" key="2">
    <source>
        <dbReference type="EMBL" id="MDQ0473751.1"/>
    </source>
</evidence>
<dbReference type="EMBL" id="JAUSVX010000018">
    <property type="protein sequence ID" value="MDQ0473751.1"/>
    <property type="molecule type" value="Genomic_DNA"/>
</dbReference>
<dbReference type="Proteomes" id="UP001242480">
    <property type="component" value="Unassembled WGS sequence"/>
</dbReference>
<dbReference type="PROSITE" id="PS51819">
    <property type="entry name" value="VOC"/>
    <property type="match status" value="1"/>
</dbReference>
<protein>
    <submittedName>
        <fullName evidence="2">Catechol 2,3-dioxygenase-like lactoylglutathione lyase family enzyme</fullName>
    </submittedName>
</protein>
<keyword evidence="3" id="KW-1185">Reference proteome</keyword>
<reference evidence="2 3" key="1">
    <citation type="submission" date="2023-07" db="EMBL/GenBank/DDBJ databases">
        <title>Genomic Encyclopedia of Type Strains, Phase IV (KMG-IV): sequencing the most valuable type-strain genomes for metagenomic binning, comparative biology and taxonomic classification.</title>
        <authorList>
            <person name="Goeker M."/>
        </authorList>
    </citation>
    <scope>NUCLEOTIDE SEQUENCE [LARGE SCALE GENOMIC DNA]</scope>
    <source>
        <strain evidence="2 3">DSM 19619</strain>
    </source>
</reference>
<dbReference type="CDD" id="cd07262">
    <property type="entry name" value="VOC_like"/>
    <property type="match status" value="1"/>
</dbReference>
<feature type="domain" description="VOC" evidence="1">
    <location>
        <begin position="1"/>
        <end position="126"/>
    </location>
</feature>
<dbReference type="PANTHER" id="PTHR35006">
    <property type="entry name" value="GLYOXALASE FAMILY PROTEIN (AFU_ORTHOLOGUE AFUA_5G14830)"/>
    <property type="match status" value="1"/>
</dbReference>